<reference evidence="4" key="1">
    <citation type="journal article" date="2020" name="Genome Biol.">
        <title>Gamete binning: chromosome-level and haplotype-resolved genome assembly enabled by high-throughput single-cell sequencing of gamete genomes.</title>
        <authorList>
            <person name="Campoy J.A."/>
            <person name="Sun H."/>
            <person name="Goel M."/>
            <person name="Jiao W.-B."/>
            <person name="Folz-Donahue K."/>
            <person name="Wang N."/>
            <person name="Rubio M."/>
            <person name="Liu C."/>
            <person name="Kukat C."/>
            <person name="Ruiz D."/>
            <person name="Huettel B."/>
            <person name="Schneeberger K."/>
        </authorList>
    </citation>
    <scope>NUCLEOTIDE SEQUENCE [LARGE SCALE GENOMIC DNA]</scope>
    <source>
        <strain evidence="4">cv. Rojo Pasion</strain>
    </source>
</reference>
<evidence type="ECO:0000256" key="1">
    <source>
        <dbReference type="ARBA" id="ARBA00022737"/>
    </source>
</evidence>
<dbReference type="EMBL" id="CAEKKB010000001">
    <property type="protein sequence ID" value="CAB4297753.1"/>
    <property type="molecule type" value="Genomic_DNA"/>
</dbReference>
<dbReference type="InterPro" id="IPR032675">
    <property type="entry name" value="LRR_dom_sf"/>
</dbReference>
<evidence type="ECO:0000313" key="3">
    <source>
        <dbReference type="EMBL" id="CAB4297753.1"/>
    </source>
</evidence>
<dbReference type="OrthoDB" id="773208at2759"/>
<accession>A0A6J5WBK2</accession>
<evidence type="ECO:0000259" key="2">
    <source>
        <dbReference type="Pfam" id="PF23598"/>
    </source>
</evidence>
<dbReference type="Pfam" id="PF23598">
    <property type="entry name" value="LRR_14"/>
    <property type="match status" value="1"/>
</dbReference>
<evidence type="ECO:0000313" key="4">
    <source>
        <dbReference type="Proteomes" id="UP000507245"/>
    </source>
</evidence>
<dbReference type="AlphaFoldDB" id="A0A6J5WBK2"/>
<dbReference type="Gene3D" id="3.80.10.10">
    <property type="entry name" value="Ribonuclease Inhibitor"/>
    <property type="match status" value="1"/>
</dbReference>
<dbReference type="InterPro" id="IPR055414">
    <property type="entry name" value="LRR_R13L4/SHOC2-like"/>
</dbReference>
<proteinExistence type="predicted"/>
<gene>
    <name evidence="3" type="ORF">ORAREDHAP_LOCUS9765</name>
</gene>
<name>A0A6J5WBK2_PRUAR</name>
<dbReference type="PANTHER" id="PTHR47186">
    <property type="entry name" value="LEUCINE-RICH REPEAT-CONTAINING PROTEIN 57"/>
    <property type="match status" value="1"/>
</dbReference>
<keyword evidence="1" id="KW-0677">Repeat</keyword>
<feature type="domain" description="Disease resistance R13L4/SHOC-2-like LRR" evidence="2">
    <location>
        <begin position="47"/>
        <end position="140"/>
    </location>
</feature>
<dbReference type="SUPFAM" id="SSF52058">
    <property type="entry name" value="L domain-like"/>
    <property type="match status" value="1"/>
</dbReference>
<dbReference type="Proteomes" id="UP000507245">
    <property type="component" value="Unassembled WGS sequence"/>
</dbReference>
<protein>
    <recommendedName>
        <fullName evidence="2">Disease resistance R13L4/SHOC-2-like LRR domain-containing protein</fullName>
    </recommendedName>
</protein>
<keyword evidence="4" id="KW-1185">Reference proteome</keyword>
<dbReference type="PANTHER" id="PTHR47186:SF3">
    <property type="entry name" value="OS09G0267800 PROTEIN"/>
    <property type="match status" value="1"/>
</dbReference>
<sequence>MAGAYGSLNLVVAWAYWPPKNKGWFGSSPTVQKILDPKLEPKSTVRKLEELPDIVGNLYNLQTLELVFCIALKTLRVTIRRLINLKHLNLGGCDSLKVPKEIGRLKNLETLEGLTLYGDVDENKGLIKLGDLGNLDQLRESIYTSVFKGMPNRAPVRASERGEWKSPQAFVCLAYCTFSGVRRIKAW</sequence>
<organism evidence="3 4">
    <name type="scientific">Prunus armeniaca</name>
    <name type="common">Apricot</name>
    <name type="synonym">Armeniaca vulgaris</name>
    <dbReference type="NCBI Taxonomy" id="36596"/>
    <lineage>
        <taxon>Eukaryota</taxon>
        <taxon>Viridiplantae</taxon>
        <taxon>Streptophyta</taxon>
        <taxon>Embryophyta</taxon>
        <taxon>Tracheophyta</taxon>
        <taxon>Spermatophyta</taxon>
        <taxon>Magnoliopsida</taxon>
        <taxon>eudicotyledons</taxon>
        <taxon>Gunneridae</taxon>
        <taxon>Pentapetalae</taxon>
        <taxon>rosids</taxon>
        <taxon>fabids</taxon>
        <taxon>Rosales</taxon>
        <taxon>Rosaceae</taxon>
        <taxon>Amygdaloideae</taxon>
        <taxon>Amygdaleae</taxon>
        <taxon>Prunus</taxon>
    </lineage>
</organism>